<reference evidence="2 3" key="1">
    <citation type="journal article" date="2021" name="J. Hered.">
        <title>A chromosome-level genome assembly of the parasitoid wasp, Cotesia glomerata (Hymenoptera: Braconidae).</title>
        <authorList>
            <person name="Pinto B.J."/>
            <person name="Weis J.J."/>
            <person name="Gamble T."/>
            <person name="Ode P.J."/>
            <person name="Paul R."/>
            <person name="Zaspel J.M."/>
        </authorList>
    </citation>
    <scope>NUCLEOTIDE SEQUENCE [LARGE SCALE GENOMIC DNA]</scope>
    <source>
        <strain evidence="2">CgM1</strain>
    </source>
</reference>
<feature type="region of interest" description="Disordered" evidence="1">
    <location>
        <begin position="1"/>
        <end position="107"/>
    </location>
</feature>
<evidence type="ECO:0000256" key="1">
    <source>
        <dbReference type="SAM" id="MobiDB-lite"/>
    </source>
</evidence>
<proteinExistence type="predicted"/>
<name>A0AAV7J2M5_COTGL</name>
<dbReference type="AlphaFoldDB" id="A0AAV7J2M5"/>
<feature type="compositionally biased region" description="Low complexity" evidence="1">
    <location>
        <begin position="128"/>
        <end position="146"/>
    </location>
</feature>
<organism evidence="2 3">
    <name type="scientific">Cotesia glomerata</name>
    <name type="common">Lepidopteran parasitic wasp</name>
    <name type="synonym">Apanteles glomeratus</name>
    <dbReference type="NCBI Taxonomy" id="32391"/>
    <lineage>
        <taxon>Eukaryota</taxon>
        <taxon>Metazoa</taxon>
        <taxon>Ecdysozoa</taxon>
        <taxon>Arthropoda</taxon>
        <taxon>Hexapoda</taxon>
        <taxon>Insecta</taxon>
        <taxon>Pterygota</taxon>
        <taxon>Neoptera</taxon>
        <taxon>Endopterygota</taxon>
        <taxon>Hymenoptera</taxon>
        <taxon>Apocrita</taxon>
        <taxon>Ichneumonoidea</taxon>
        <taxon>Braconidae</taxon>
        <taxon>Microgastrinae</taxon>
        <taxon>Cotesia</taxon>
    </lineage>
</organism>
<dbReference type="Proteomes" id="UP000826195">
    <property type="component" value="Unassembled WGS sequence"/>
</dbReference>
<protein>
    <submittedName>
        <fullName evidence="2">Uncharacterized protein</fullName>
    </submittedName>
</protein>
<keyword evidence="3" id="KW-1185">Reference proteome</keyword>
<evidence type="ECO:0000313" key="3">
    <source>
        <dbReference type="Proteomes" id="UP000826195"/>
    </source>
</evidence>
<feature type="region of interest" description="Disordered" evidence="1">
    <location>
        <begin position="125"/>
        <end position="146"/>
    </location>
</feature>
<feature type="compositionally biased region" description="Low complexity" evidence="1">
    <location>
        <begin position="85"/>
        <end position="107"/>
    </location>
</feature>
<sequence>MLLESRGIAARKRNGLTLTTYGGVGPGSEEDEEDSSQSLLGGGADGGRMPRCGEPETTPVSVTPGVIPDRCPARDDGPEGDDSSRSPNSSLLNNLNNNNSSSSSNCNSNRQCATDFSIAAIMARDSRQQQQQAHQHQQQSNRHLQQSIGGKLHQLEFRNWSRVCEKSLFLDGSSAVCHQPGTCPTKVISSDIWDSNMRIGS</sequence>
<accession>A0AAV7J2M5</accession>
<dbReference type="EMBL" id="JAHXZJ010000002">
    <property type="protein sequence ID" value="KAH0564294.1"/>
    <property type="molecule type" value="Genomic_DNA"/>
</dbReference>
<evidence type="ECO:0000313" key="2">
    <source>
        <dbReference type="EMBL" id="KAH0564294.1"/>
    </source>
</evidence>
<gene>
    <name evidence="2" type="ORF">KQX54_011259</name>
</gene>
<comment type="caution">
    <text evidence="2">The sequence shown here is derived from an EMBL/GenBank/DDBJ whole genome shotgun (WGS) entry which is preliminary data.</text>
</comment>